<organism evidence="4">
    <name type="scientific">Haemonchus placei</name>
    <name type="common">Barber's pole worm</name>
    <dbReference type="NCBI Taxonomy" id="6290"/>
    <lineage>
        <taxon>Eukaryota</taxon>
        <taxon>Metazoa</taxon>
        <taxon>Ecdysozoa</taxon>
        <taxon>Nematoda</taxon>
        <taxon>Chromadorea</taxon>
        <taxon>Rhabditida</taxon>
        <taxon>Rhabditina</taxon>
        <taxon>Rhabditomorpha</taxon>
        <taxon>Strongyloidea</taxon>
        <taxon>Trichostrongylidae</taxon>
        <taxon>Haemonchus</taxon>
    </lineage>
</organism>
<evidence type="ECO:0000313" key="2">
    <source>
        <dbReference type="EMBL" id="VDO37590.1"/>
    </source>
</evidence>
<proteinExistence type="predicted"/>
<feature type="region of interest" description="Disordered" evidence="1">
    <location>
        <begin position="44"/>
        <end position="67"/>
    </location>
</feature>
<evidence type="ECO:0000313" key="4">
    <source>
        <dbReference type="WBParaSite" id="HPLM_0000948301-mRNA-1"/>
    </source>
</evidence>
<name>A0A0N4WFI5_HAEPC</name>
<sequence>MMQAARLQLAASLHGHTSRTSELLMSTLGSALVEACIDFQTAVDERGQDEEEHNVNREEELSKWRHG</sequence>
<dbReference type="EMBL" id="UZAF01017069">
    <property type="protein sequence ID" value="VDO37590.1"/>
    <property type="molecule type" value="Genomic_DNA"/>
</dbReference>
<evidence type="ECO:0000313" key="3">
    <source>
        <dbReference type="Proteomes" id="UP000268014"/>
    </source>
</evidence>
<dbReference type="WBParaSite" id="HPLM_0000948301-mRNA-1">
    <property type="protein sequence ID" value="HPLM_0000948301-mRNA-1"/>
    <property type="gene ID" value="HPLM_0000948301"/>
</dbReference>
<dbReference type="OrthoDB" id="10427482at2759"/>
<feature type="compositionally biased region" description="Basic and acidic residues" evidence="1">
    <location>
        <begin position="53"/>
        <end position="67"/>
    </location>
</feature>
<accession>A0A0N4WFI5</accession>
<dbReference type="Proteomes" id="UP000268014">
    <property type="component" value="Unassembled WGS sequence"/>
</dbReference>
<keyword evidence="3" id="KW-1185">Reference proteome</keyword>
<reference evidence="4" key="1">
    <citation type="submission" date="2017-02" db="UniProtKB">
        <authorList>
            <consortium name="WormBaseParasite"/>
        </authorList>
    </citation>
    <scope>IDENTIFICATION</scope>
</reference>
<dbReference type="AlphaFoldDB" id="A0A0N4WFI5"/>
<reference evidence="2 3" key="2">
    <citation type="submission" date="2018-11" db="EMBL/GenBank/DDBJ databases">
        <authorList>
            <consortium name="Pathogen Informatics"/>
        </authorList>
    </citation>
    <scope>NUCLEOTIDE SEQUENCE [LARGE SCALE GENOMIC DNA]</scope>
    <source>
        <strain evidence="2 3">MHpl1</strain>
    </source>
</reference>
<dbReference type="OMA" id="NVNREED"/>
<evidence type="ECO:0000256" key="1">
    <source>
        <dbReference type="SAM" id="MobiDB-lite"/>
    </source>
</evidence>
<protein>
    <submittedName>
        <fullName evidence="2 4">Uncharacterized protein</fullName>
    </submittedName>
</protein>
<gene>
    <name evidence="2" type="ORF">HPLM_LOCUS9475</name>
</gene>